<feature type="domain" description="Bacteriophage tail tape measure N-terminal" evidence="2">
    <location>
        <begin position="191"/>
        <end position="396"/>
    </location>
</feature>
<feature type="non-terminal residue" evidence="3">
    <location>
        <position position="680"/>
    </location>
</feature>
<evidence type="ECO:0000256" key="1">
    <source>
        <dbReference type="SAM" id="Coils"/>
    </source>
</evidence>
<sequence length="680" mass="72742">MADAIGTARLKVVVDTAEFDARVDAAIKKTTGMGDAADAAYTKTVGGAKRATDSLLNFVRQQGLSTDQQRLFNAAIRGVPLEVLNGAKLALEQNAAAASRAADQAARLAQMQQQQAEAQRQANAAQATRTNFIRDLEQQVTAIGKTKSQLLELKAAELGVAQSAAPLIKALRDQEKAAEDARAKYQEQEKQMFNSALTMKQYQAALRGVPAQVTDIIVSLQGGQAPLTVLLQQGGQLKDMFGGSVPTALRALASGFLGLVNPVTVSAAVLGTVAFAAYQGEAEMRRLQKSLIATGQDVPGLAQKLNDLAATLDSMDGVTRGGAADALSQIASTGVIAAENFDLVSRAALSMKATAGVAIEDTVDQFKSIAKDPVSAILELNKTYNFLTAEMLENIRVLQEQGRNQDAAAVATRAFAGVLIERSNKMRENLGYLESAWKGLKNAAAEAWDAMLNLGRANTSAESIKQFEQMISTLERARSNPMNQRTPGATAAIDSQISDLRKKIADLQKVATDASVGGAKASRTIDSKAAEQLASIEAGNRSRAEIQKREEEQIRNLAKAAGREADVEKLIAASRKKYQDSLPKGASGAPVYNAETSARLSAIKAAAQEEATSIQNSTKLLQANYSARLISVRDYYAQQRELAARDQKLQEETLQKQIDYLQSRSSTGKDQININKQITE</sequence>
<dbReference type="RefSeq" id="WP_395514121.1">
    <property type="nucleotide sequence ID" value="NZ_JBBDHD010000266.1"/>
</dbReference>
<proteinExistence type="predicted"/>
<keyword evidence="1" id="KW-0175">Coiled coil</keyword>
<dbReference type="Pfam" id="PF06791">
    <property type="entry name" value="TMP_2"/>
    <property type="match status" value="1"/>
</dbReference>
<name>A0ABW7PQ68_9ACTN</name>
<dbReference type="Proteomes" id="UP001610631">
    <property type="component" value="Unassembled WGS sequence"/>
</dbReference>
<comment type="caution">
    <text evidence="3">The sequence shown here is derived from an EMBL/GenBank/DDBJ whole genome shotgun (WGS) entry which is preliminary data.</text>
</comment>
<dbReference type="InterPro" id="IPR009628">
    <property type="entry name" value="Phage_tape_measure_N"/>
</dbReference>
<reference evidence="3 4" key="1">
    <citation type="submission" date="2024-03" db="EMBL/GenBank/DDBJ databases">
        <title>Whole genome sequencing of Streptomyces racemochromogenes, to identify antimicrobial biosynthetic gene clusters.</title>
        <authorList>
            <person name="Suryawanshi P."/>
            <person name="Krishnaraj P.U."/>
            <person name="Arun Y.P."/>
            <person name="Suryawanshi M.P."/>
            <person name="Rakshit O."/>
        </authorList>
    </citation>
    <scope>NUCLEOTIDE SEQUENCE [LARGE SCALE GENOMIC DNA]</scope>
    <source>
        <strain evidence="3 4">AUDT626</strain>
    </source>
</reference>
<protein>
    <submittedName>
        <fullName evidence="3">Phage tail length tape measure family protein</fullName>
    </submittedName>
</protein>
<feature type="coiled-coil region" evidence="1">
    <location>
        <begin position="101"/>
        <end position="128"/>
    </location>
</feature>
<evidence type="ECO:0000313" key="3">
    <source>
        <dbReference type="EMBL" id="MFH7600572.1"/>
    </source>
</evidence>
<dbReference type="EMBL" id="JBBDHD010000266">
    <property type="protein sequence ID" value="MFH7600572.1"/>
    <property type="molecule type" value="Genomic_DNA"/>
</dbReference>
<keyword evidence="4" id="KW-1185">Reference proteome</keyword>
<gene>
    <name evidence="3" type="ORF">WDV06_36575</name>
</gene>
<evidence type="ECO:0000313" key="4">
    <source>
        <dbReference type="Proteomes" id="UP001610631"/>
    </source>
</evidence>
<accession>A0ABW7PQ68</accession>
<evidence type="ECO:0000259" key="2">
    <source>
        <dbReference type="Pfam" id="PF06791"/>
    </source>
</evidence>
<organism evidence="3 4">
    <name type="scientific">Streptomyces racemochromogenes</name>
    <dbReference type="NCBI Taxonomy" id="67353"/>
    <lineage>
        <taxon>Bacteria</taxon>
        <taxon>Bacillati</taxon>
        <taxon>Actinomycetota</taxon>
        <taxon>Actinomycetes</taxon>
        <taxon>Kitasatosporales</taxon>
        <taxon>Streptomycetaceae</taxon>
        <taxon>Streptomyces</taxon>
    </lineage>
</organism>